<sequence>MSAKEFLNNPNEKITYEAPNDDEIIQKIIELYKKIPKEQIESDEDVDDSTEPLIISASDASKGLEIGFSFLQQQEDSKKLLKNINILDRYINLKMKNAMKQTTLDKFLTNSS</sequence>
<protein>
    <submittedName>
        <fullName evidence="1">5296_t:CDS:1</fullName>
    </submittedName>
</protein>
<evidence type="ECO:0000313" key="1">
    <source>
        <dbReference type="EMBL" id="CAG8678286.1"/>
    </source>
</evidence>
<dbReference type="EMBL" id="CAJVPW010017767">
    <property type="protein sequence ID" value="CAG8678286.1"/>
    <property type="molecule type" value="Genomic_DNA"/>
</dbReference>
<feature type="non-terminal residue" evidence="1">
    <location>
        <position position="112"/>
    </location>
</feature>
<evidence type="ECO:0000313" key="2">
    <source>
        <dbReference type="Proteomes" id="UP000789366"/>
    </source>
</evidence>
<comment type="caution">
    <text evidence="1">The sequence shown here is derived from an EMBL/GenBank/DDBJ whole genome shotgun (WGS) entry which is preliminary data.</text>
</comment>
<organism evidence="1 2">
    <name type="scientific">Cetraspora pellucida</name>
    <dbReference type="NCBI Taxonomy" id="1433469"/>
    <lineage>
        <taxon>Eukaryota</taxon>
        <taxon>Fungi</taxon>
        <taxon>Fungi incertae sedis</taxon>
        <taxon>Mucoromycota</taxon>
        <taxon>Glomeromycotina</taxon>
        <taxon>Glomeromycetes</taxon>
        <taxon>Diversisporales</taxon>
        <taxon>Gigasporaceae</taxon>
        <taxon>Cetraspora</taxon>
    </lineage>
</organism>
<dbReference type="Proteomes" id="UP000789366">
    <property type="component" value="Unassembled WGS sequence"/>
</dbReference>
<gene>
    <name evidence="1" type="ORF">SPELUC_LOCUS10014</name>
</gene>
<accession>A0ACA9NYR4</accession>
<name>A0ACA9NYR4_9GLOM</name>
<reference evidence="1" key="1">
    <citation type="submission" date="2021-06" db="EMBL/GenBank/DDBJ databases">
        <authorList>
            <person name="Kallberg Y."/>
            <person name="Tangrot J."/>
            <person name="Rosling A."/>
        </authorList>
    </citation>
    <scope>NUCLEOTIDE SEQUENCE</scope>
    <source>
        <strain evidence="1">28 12/20/2015</strain>
    </source>
</reference>
<proteinExistence type="predicted"/>
<keyword evidence="2" id="KW-1185">Reference proteome</keyword>